<dbReference type="Proteomes" id="UP000593567">
    <property type="component" value="Unassembled WGS sequence"/>
</dbReference>
<keyword evidence="2" id="KW-1185">Reference proteome</keyword>
<proteinExistence type="predicted"/>
<evidence type="ECO:0000313" key="1">
    <source>
        <dbReference type="EMBL" id="KAF6039073.1"/>
    </source>
</evidence>
<name>A0A7J7KL49_BUGNE</name>
<comment type="caution">
    <text evidence="1">The sequence shown here is derived from an EMBL/GenBank/DDBJ whole genome shotgun (WGS) entry which is preliminary data.</text>
</comment>
<organism evidence="1 2">
    <name type="scientific">Bugula neritina</name>
    <name type="common">Brown bryozoan</name>
    <name type="synonym">Sertularia neritina</name>
    <dbReference type="NCBI Taxonomy" id="10212"/>
    <lineage>
        <taxon>Eukaryota</taxon>
        <taxon>Metazoa</taxon>
        <taxon>Spiralia</taxon>
        <taxon>Lophotrochozoa</taxon>
        <taxon>Bryozoa</taxon>
        <taxon>Gymnolaemata</taxon>
        <taxon>Cheilostomatida</taxon>
        <taxon>Flustrina</taxon>
        <taxon>Buguloidea</taxon>
        <taxon>Bugulidae</taxon>
        <taxon>Bugula</taxon>
    </lineage>
</organism>
<evidence type="ECO:0000313" key="2">
    <source>
        <dbReference type="Proteomes" id="UP000593567"/>
    </source>
</evidence>
<dbReference type="AlphaFoldDB" id="A0A7J7KL49"/>
<sequence>MDAVKRHLLFDDKLQQIQAVHALYKMTETKVGKMSVIGFQSTHQVPELEYLLNLCCHGDVAISQTAQQCMVSMLNQKLVDLEGCIKNTLKLVSTVPDLTSLLTFLVSLMELQMTSMGLNCPVHPLVKVYEITSADQWQQLAVAFSNSLFTINKLSSASQQECRWKELMTYHKVFLEALVSSTTDKCSGILSMAISTCISYHQYLDYTICTLIEILQQTQNIFSSNNVMVLEILWQAVGMQTPGERVCTLLVEFTLAVAVSSTISYNIWKLIDSRAIQMVAFPNVYSLD</sequence>
<reference evidence="1" key="1">
    <citation type="submission" date="2020-06" db="EMBL/GenBank/DDBJ databases">
        <title>Draft genome of Bugula neritina, a colonial animal packing powerful symbionts and potential medicines.</title>
        <authorList>
            <person name="Rayko M."/>
        </authorList>
    </citation>
    <scope>NUCLEOTIDE SEQUENCE [LARGE SCALE GENOMIC DNA]</scope>
    <source>
        <strain evidence="1">Kwan_BN1</strain>
    </source>
</reference>
<dbReference type="EMBL" id="VXIV02000308">
    <property type="protein sequence ID" value="KAF6039073.1"/>
    <property type="molecule type" value="Genomic_DNA"/>
</dbReference>
<accession>A0A7J7KL49</accession>
<gene>
    <name evidence="1" type="ORF">EB796_002619</name>
</gene>
<protein>
    <submittedName>
        <fullName evidence="1">Uncharacterized protein</fullName>
    </submittedName>
</protein>